<accession>A0AAG5DA84</accession>
<protein>
    <submittedName>
        <fullName evidence="1">Uncharacterized protein</fullName>
    </submittedName>
</protein>
<evidence type="ECO:0000313" key="1">
    <source>
        <dbReference type="EnsemblMetazoa" id="ENSAATROPP008106"/>
    </source>
</evidence>
<sequence length="58" mass="6896">MLTKHFLACGEARVFREFGMVFFQAFRFLSTVRKNKLKLKAMFHQIRPLKFCQQIGSI</sequence>
<dbReference type="Proteomes" id="UP000075880">
    <property type="component" value="Unassembled WGS sequence"/>
</dbReference>
<evidence type="ECO:0000313" key="2">
    <source>
        <dbReference type="Proteomes" id="UP000075880"/>
    </source>
</evidence>
<reference evidence="1" key="1">
    <citation type="submission" date="2024-04" db="UniProtKB">
        <authorList>
            <consortium name="EnsemblMetazoa"/>
        </authorList>
    </citation>
    <scope>IDENTIFICATION</scope>
    <source>
        <strain evidence="1">EBRO</strain>
    </source>
</reference>
<dbReference type="AlphaFoldDB" id="A0AAG5DA84"/>
<organism evidence="1 2">
    <name type="scientific">Anopheles atroparvus</name>
    <name type="common">European mosquito</name>
    <dbReference type="NCBI Taxonomy" id="41427"/>
    <lineage>
        <taxon>Eukaryota</taxon>
        <taxon>Metazoa</taxon>
        <taxon>Ecdysozoa</taxon>
        <taxon>Arthropoda</taxon>
        <taxon>Hexapoda</taxon>
        <taxon>Insecta</taxon>
        <taxon>Pterygota</taxon>
        <taxon>Neoptera</taxon>
        <taxon>Endopterygota</taxon>
        <taxon>Diptera</taxon>
        <taxon>Nematocera</taxon>
        <taxon>Culicoidea</taxon>
        <taxon>Culicidae</taxon>
        <taxon>Anophelinae</taxon>
        <taxon>Anopheles</taxon>
    </lineage>
</organism>
<name>A0AAG5DA84_ANOAO</name>
<keyword evidence="2" id="KW-1185">Reference proteome</keyword>
<dbReference type="EnsemblMetazoa" id="ENSAATROPT008973">
    <property type="protein sequence ID" value="ENSAATROPP008106"/>
    <property type="gene ID" value="ENSAATROPG007311"/>
</dbReference>
<proteinExistence type="predicted"/>